<evidence type="ECO:0000313" key="10">
    <source>
        <dbReference type="Proteomes" id="UP000183900"/>
    </source>
</evidence>
<keyword evidence="1" id="KW-0813">Transport</keyword>
<feature type="binding site" description="covalent" evidence="7">
    <location>
        <position position="138"/>
    </location>
    <ligand>
        <name>heme c</name>
        <dbReference type="ChEBI" id="CHEBI:61717"/>
    </ligand>
</feature>
<comment type="PTM">
    <text evidence="7">Binds 1 heme group per subunit.</text>
</comment>
<keyword evidence="4" id="KW-0249">Electron transport</keyword>
<feature type="binding site" description="covalent" evidence="7">
    <location>
        <position position="141"/>
    </location>
    <ligand>
        <name>heme c</name>
        <dbReference type="ChEBI" id="CHEBI:61717"/>
    </ligand>
</feature>
<name>A0A0K6I3H2_9HYPH</name>
<dbReference type="EMBL" id="CYHE01000008">
    <property type="protein sequence ID" value="CUA97685.1"/>
    <property type="molecule type" value="Genomic_DNA"/>
</dbReference>
<feature type="binding site" description="axial binding residue" evidence="6">
    <location>
        <position position="142"/>
    </location>
    <ligand>
        <name>heme c</name>
        <dbReference type="ChEBI" id="CHEBI:61717"/>
    </ligand>
    <ligandPart>
        <name>Fe</name>
        <dbReference type="ChEBI" id="CHEBI:18248"/>
    </ligandPart>
</feature>
<dbReference type="SUPFAM" id="SSF47175">
    <property type="entry name" value="Cytochromes"/>
    <property type="match status" value="1"/>
</dbReference>
<keyword evidence="8" id="KW-0732">Signal</keyword>
<dbReference type="InterPro" id="IPR012127">
    <property type="entry name" value="Cyt_c_prime"/>
</dbReference>
<evidence type="ECO:0000256" key="6">
    <source>
        <dbReference type="PIRSR" id="PIRSR000027-1"/>
    </source>
</evidence>
<dbReference type="AlphaFoldDB" id="A0A0K6I3H2"/>
<dbReference type="GO" id="GO:0005506">
    <property type="term" value="F:iron ion binding"/>
    <property type="evidence" value="ECO:0007669"/>
    <property type="project" value="InterPro"/>
</dbReference>
<dbReference type="GO" id="GO:0009055">
    <property type="term" value="F:electron transfer activity"/>
    <property type="evidence" value="ECO:0007669"/>
    <property type="project" value="InterPro"/>
</dbReference>
<dbReference type="Proteomes" id="UP000183900">
    <property type="component" value="Unassembled WGS sequence"/>
</dbReference>
<dbReference type="RefSeq" id="WP_055456091.1">
    <property type="nucleotide sequence ID" value="NZ_CYHE01000008.1"/>
</dbReference>
<keyword evidence="3 6" id="KW-0479">Metal-binding</keyword>
<dbReference type="Gene3D" id="1.20.120.10">
    <property type="entry name" value="Cytochrome c/b562"/>
    <property type="match status" value="1"/>
</dbReference>
<feature type="chain" id="PRO_5005504807" evidence="8">
    <location>
        <begin position="21"/>
        <end position="149"/>
    </location>
</feature>
<evidence type="ECO:0000256" key="5">
    <source>
        <dbReference type="ARBA" id="ARBA00023004"/>
    </source>
</evidence>
<evidence type="ECO:0000256" key="2">
    <source>
        <dbReference type="ARBA" id="ARBA00022617"/>
    </source>
</evidence>
<keyword evidence="5 6" id="KW-0408">Iron</keyword>
<evidence type="ECO:0000256" key="8">
    <source>
        <dbReference type="SAM" id="SignalP"/>
    </source>
</evidence>
<accession>A0A0K6I3H2</accession>
<keyword evidence="10" id="KW-1185">Reference proteome</keyword>
<dbReference type="PROSITE" id="PS51009">
    <property type="entry name" value="CYTCII"/>
    <property type="match status" value="1"/>
</dbReference>
<evidence type="ECO:0000256" key="7">
    <source>
        <dbReference type="PIRSR" id="PIRSR000027-2"/>
    </source>
</evidence>
<organism evidence="9 10">
    <name type="scientific">Pannonibacter indicus</name>
    <dbReference type="NCBI Taxonomy" id="466044"/>
    <lineage>
        <taxon>Bacteria</taxon>
        <taxon>Pseudomonadati</taxon>
        <taxon>Pseudomonadota</taxon>
        <taxon>Alphaproteobacteria</taxon>
        <taxon>Hyphomicrobiales</taxon>
        <taxon>Stappiaceae</taxon>
        <taxon>Pannonibacter</taxon>
    </lineage>
</organism>
<gene>
    <name evidence="9" type="ORF">Ga0061067_10849</name>
</gene>
<dbReference type="OrthoDB" id="7596534at2"/>
<dbReference type="PIRSF" id="PIRSF000027">
    <property type="entry name" value="Cytc_c_prime"/>
    <property type="match status" value="1"/>
</dbReference>
<protein>
    <submittedName>
        <fullName evidence="9">Cytochrome c556</fullName>
    </submittedName>
</protein>
<dbReference type="GO" id="GO:0022900">
    <property type="term" value="P:electron transport chain"/>
    <property type="evidence" value="ECO:0007669"/>
    <property type="project" value="InterPro"/>
</dbReference>
<reference evidence="10" key="1">
    <citation type="submission" date="2015-08" db="EMBL/GenBank/DDBJ databases">
        <authorList>
            <person name="Varghese N."/>
        </authorList>
    </citation>
    <scope>NUCLEOTIDE SEQUENCE [LARGE SCALE GENOMIC DNA]</scope>
    <source>
        <strain evidence="10">DSM 23407</strain>
    </source>
</reference>
<evidence type="ECO:0000256" key="4">
    <source>
        <dbReference type="ARBA" id="ARBA00022982"/>
    </source>
</evidence>
<feature type="signal peptide" evidence="8">
    <location>
        <begin position="1"/>
        <end position="20"/>
    </location>
</feature>
<evidence type="ECO:0000313" key="9">
    <source>
        <dbReference type="EMBL" id="CUA97685.1"/>
    </source>
</evidence>
<dbReference type="InterPro" id="IPR002321">
    <property type="entry name" value="Cyt_c_II"/>
</dbReference>
<dbReference type="Pfam" id="PF01322">
    <property type="entry name" value="Cytochrom_C_2"/>
    <property type="match status" value="1"/>
</dbReference>
<dbReference type="InterPro" id="IPR010980">
    <property type="entry name" value="Cyt_c/b562"/>
</dbReference>
<sequence>MRKYFLAGALLAVTLTAASAAGDPVATRKAIMQSVAANAGLAGAMMKGDIAYSPAAGKAVIASMNAAANALGAFYPDGTQNAEGSSASPKIWEDAAGFEAALAKFSEVAGAAAQASGKDGPADVEAFKTAMGPVMASCRSCHEAYRVQR</sequence>
<proteinExistence type="predicted"/>
<dbReference type="GO" id="GO:0020037">
    <property type="term" value="F:heme binding"/>
    <property type="evidence" value="ECO:0007669"/>
    <property type="project" value="InterPro"/>
</dbReference>
<evidence type="ECO:0000256" key="3">
    <source>
        <dbReference type="ARBA" id="ARBA00022723"/>
    </source>
</evidence>
<keyword evidence="2 7" id="KW-0349">Heme</keyword>
<evidence type="ECO:0000256" key="1">
    <source>
        <dbReference type="ARBA" id="ARBA00022448"/>
    </source>
</evidence>
<dbReference type="GO" id="GO:0042597">
    <property type="term" value="C:periplasmic space"/>
    <property type="evidence" value="ECO:0007669"/>
    <property type="project" value="InterPro"/>
</dbReference>